<organism evidence="1 2">
    <name type="scientific">Aureobasidium pullulans</name>
    <name type="common">Black yeast</name>
    <name type="synonym">Pullularia pullulans</name>
    <dbReference type="NCBI Taxonomy" id="5580"/>
    <lineage>
        <taxon>Eukaryota</taxon>
        <taxon>Fungi</taxon>
        <taxon>Dikarya</taxon>
        <taxon>Ascomycota</taxon>
        <taxon>Pezizomycotina</taxon>
        <taxon>Dothideomycetes</taxon>
        <taxon>Dothideomycetidae</taxon>
        <taxon>Dothideales</taxon>
        <taxon>Saccotheciaceae</taxon>
        <taxon>Aureobasidium</taxon>
    </lineage>
</organism>
<gene>
    <name evidence="1" type="ORF">D6C91_01402</name>
</gene>
<dbReference type="Proteomes" id="UP000308005">
    <property type="component" value="Unassembled WGS sequence"/>
</dbReference>
<evidence type="ECO:0000313" key="1">
    <source>
        <dbReference type="EMBL" id="THZ29838.1"/>
    </source>
</evidence>
<dbReference type="AlphaFoldDB" id="A0A4S9TYR3"/>
<accession>A0A4S9TYR3</accession>
<sequence length="302" mass="33706">MTRSISIDTMSFLELPLELRLIIYEYAAVEGAAVTIGACELTGTGPDLVHRQYGDKRAPLPGLPPLHEPVILEGYSSRLLSISDPARIDVSSAPRPQDYLGETHHSTLSSLFLLNHQVNAELSTHFRVKNNRKTSLFIQFPLGLHVFKTKCPDFVRQARSIHIAGSYPKSVTAEQPLHLEQLAHLVSATLGKAPRYPIEKLEARIYFPGNDSYPRVWDDSSPASVILRNVCGGFIDMEVARGRHGTGIHVSVRPHPEHKRVISTVWRRLVEGDSGQPDCGDWVVDKQWPEWNTEFTPSSPLP</sequence>
<reference evidence="1 2" key="1">
    <citation type="submission" date="2018-10" db="EMBL/GenBank/DDBJ databases">
        <title>Fifty Aureobasidium pullulans genomes reveal a recombining polyextremotolerant generalist.</title>
        <authorList>
            <person name="Gostincar C."/>
            <person name="Turk M."/>
            <person name="Zajc J."/>
            <person name="Gunde-Cimerman N."/>
        </authorList>
    </citation>
    <scope>NUCLEOTIDE SEQUENCE [LARGE SCALE GENOMIC DNA]</scope>
    <source>
        <strain evidence="1 2">EXF-3863</strain>
    </source>
</reference>
<name>A0A4S9TYR3_AURPU</name>
<evidence type="ECO:0000313" key="2">
    <source>
        <dbReference type="Proteomes" id="UP000308005"/>
    </source>
</evidence>
<proteinExistence type="predicted"/>
<dbReference type="EMBL" id="QZBM01000029">
    <property type="protein sequence ID" value="THZ29838.1"/>
    <property type="molecule type" value="Genomic_DNA"/>
</dbReference>
<protein>
    <submittedName>
        <fullName evidence="1">Uncharacterized protein</fullName>
    </submittedName>
</protein>
<comment type="caution">
    <text evidence="1">The sequence shown here is derived from an EMBL/GenBank/DDBJ whole genome shotgun (WGS) entry which is preliminary data.</text>
</comment>